<keyword evidence="2" id="KW-0732">Signal</keyword>
<feature type="chain" id="PRO_5016962372" description="Outer membrane protein beta-barrel domain-containing protein" evidence="2">
    <location>
        <begin position="23"/>
        <end position="351"/>
    </location>
</feature>
<dbReference type="AlphaFoldDB" id="A0A380S873"/>
<feature type="region of interest" description="Disordered" evidence="1">
    <location>
        <begin position="255"/>
        <end position="296"/>
    </location>
</feature>
<proteinExistence type="predicted"/>
<feature type="signal peptide" evidence="2">
    <location>
        <begin position="1"/>
        <end position="22"/>
    </location>
</feature>
<sequence length="351" mass="38615">MKFKSCSISLLMALLFSATVFAASDEKLDHDYSILSVFVQPSISFIGFTEREYFQDAIDTIYYGFKATAVNSAESLNVAKQDFQKVNFCFPITAGIQWQFREDQFLSAGIGFIYDNESVVLTDRKSNTHSYKYTLQGVPLFLEYRLALPKNFITLSTGGLFSIAVRWYWTLPGTEIYTTWGKLEAENSPFGAGFGVSVGYLFATWNNFKLYGDIGFNSISVKSNKPFSSIVPNGPDEKAKWNLGGIQLQIRGSFGLWNKPKPKDDDDDDDDGEGKKPKVKIIDDTKKDSIATTQDSAKIDTSVVQDSAKVADSLKTAVQDSAGTSPVSSTPAPQDAPKKSADPANVKSKGD</sequence>
<organism evidence="3 4">
    <name type="scientific">Fibrobacter succinogenes</name>
    <name type="common">Bacteroides succinogenes</name>
    <dbReference type="NCBI Taxonomy" id="833"/>
    <lineage>
        <taxon>Bacteria</taxon>
        <taxon>Pseudomonadati</taxon>
        <taxon>Fibrobacterota</taxon>
        <taxon>Fibrobacteria</taxon>
        <taxon>Fibrobacterales</taxon>
        <taxon>Fibrobacteraceae</taxon>
        <taxon>Fibrobacter</taxon>
    </lineage>
</organism>
<feature type="compositionally biased region" description="Basic and acidic residues" evidence="1">
    <location>
        <begin position="273"/>
        <end position="289"/>
    </location>
</feature>
<gene>
    <name evidence="3" type="ORF">SAMN05661053_2882</name>
</gene>
<dbReference type="Proteomes" id="UP000255423">
    <property type="component" value="Unassembled WGS sequence"/>
</dbReference>
<dbReference type="EMBL" id="UHJL01000006">
    <property type="protein sequence ID" value="SUQ26077.1"/>
    <property type="molecule type" value="Genomic_DNA"/>
</dbReference>
<accession>A0A380S873</accession>
<feature type="compositionally biased region" description="Polar residues" evidence="1">
    <location>
        <begin position="316"/>
        <end position="332"/>
    </location>
</feature>
<protein>
    <recommendedName>
        <fullName evidence="5">Outer membrane protein beta-barrel domain-containing protein</fullName>
    </recommendedName>
</protein>
<evidence type="ECO:0000313" key="4">
    <source>
        <dbReference type="Proteomes" id="UP000255423"/>
    </source>
</evidence>
<evidence type="ECO:0008006" key="5">
    <source>
        <dbReference type="Google" id="ProtNLM"/>
    </source>
</evidence>
<evidence type="ECO:0000313" key="3">
    <source>
        <dbReference type="EMBL" id="SUQ26077.1"/>
    </source>
</evidence>
<evidence type="ECO:0000256" key="1">
    <source>
        <dbReference type="SAM" id="MobiDB-lite"/>
    </source>
</evidence>
<evidence type="ECO:0000256" key="2">
    <source>
        <dbReference type="SAM" id="SignalP"/>
    </source>
</evidence>
<name>A0A380S873_FIBSU</name>
<reference evidence="3 4" key="1">
    <citation type="submission" date="2017-08" db="EMBL/GenBank/DDBJ databases">
        <authorList>
            <person name="de Groot N.N."/>
        </authorList>
    </citation>
    <scope>NUCLEOTIDE SEQUENCE [LARGE SCALE GENOMIC DNA]</scope>
    <source>
        <strain evidence="3 4">HM2</strain>
    </source>
</reference>
<feature type="region of interest" description="Disordered" evidence="1">
    <location>
        <begin position="315"/>
        <end position="351"/>
    </location>
</feature>